<evidence type="ECO:0000256" key="1">
    <source>
        <dbReference type="SAM" id="MobiDB-lite"/>
    </source>
</evidence>
<sequence length="157" mass="17682">MTQRFNNTPSRLRGYRDPTKRVPKEEDDERLPLSSRRSESLPIRISCEGRCRSSNHDTGRSAADDVASARYENATWGMYHRIVAFRLSKQAQRTSASTAETGTQSEVAGNEVLKGSTTSKPRTPRGTARPCQQEALRLQPESTEERIYDGEVFSLDM</sequence>
<accession>A0A7S1UV10</accession>
<feature type="region of interest" description="Disordered" evidence="1">
    <location>
        <begin position="91"/>
        <end position="132"/>
    </location>
</feature>
<feature type="compositionally biased region" description="Polar residues" evidence="1">
    <location>
        <begin position="91"/>
        <end position="107"/>
    </location>
</feature>
<organism evidence="2">
    <name type="scientific">Grammatophora oceanica</name>
    <dbReference type="NCBI Taxonomy" id="210454"/>
    <lineage>
        <taxon>Eukaryota</taxon>
        <taxon>Sar</taxon>
        <taxon>Stramenopiles</taxon>
        <taxon>Ochrophyta</taxon>
        <taxon>Bacillariophyta</taxon>
        <taxon>Fragilariophyceae</taxon>
        <taxon>Fragilariophycidae</taxon>
        <taxon>Rhabdonematales</taxon>
        <taxon>Grammatophoraceae</taxon>
        <taxon>Grammatophora</taxon>
    </lineage>
</organism>
<feature type="compositionally biased region" description="Basic and acidic residues" evidence="1">
    <location>
        <begin position="14"/>
        <end position="24"/>
    </location>
</feature>
<dbReference type="AlphaFoldDB" id="A0A7S1UV10"/>
<name>A0A7S1UV10_9STRA</name>
<protein>
    <submittedName>
        <fullName evidence="2">Uncharacterized protein</fullName>
    </submittedName>
</protein>
<proteinExistence type="predicted"/>
<dbReference type="EMBL" id="HBGK01012258">
    <property type="protein sequence ID" value="CAD9277436.1"/>
    <property type="molecule type" value="Transcribed_RNA"/>
</dbReference>
<gene>
    <name evidence="2" type="ORF">GOCE00092_LOCUS6345</name>
</gene>
<reference evidence="2" key="1">
    <citation type="submission" date="2021-01" db="EMBL/GenBank/DDBJ databases">
        <authorList>
            <person name="Corre E."/>
            <person name="Pelletier E."/>
            <person name="Niang G."/>
            <person name="Scheremetjew M."/>
            <person name="Finn R."/>
            <person name="Kale V."/>
            <person name="Holt S."/>
            <person name="Cochrane G."/>
            <person name="Meng A."/>
            <person name="Brown T."/>
            <person name="Cohen L."/>
        </authorList>
    </citation>
    <scope>NUCLEOTIDE SEQUENCE</scope>
    <source>
        <strain evidence="2">CCMP 410</strain>
    </source>
</reference>
<evidence type="ECO:0000313" key="2">
    <source>
        <dbReference type="EMBL" id="CAD9277436.1"/>
    </source>
</evidence>
<feature type="region of interest" description="Disordered" evidence="1">
    <location>
        <begin position="1"/>
        <end position="38"/>
    </location>
</feature>
<feature type="compositionally biased region" description="Polar residues" evidence="1">
    <location>
        <begin position="1"/>
        <end position="10"/>
    </location>
</feature>